<reference evidence="9" key="1">
    <citation type="submission" date="2016-04" db="EMBL/GenBank/DDBJ databases">
        <authorList>
            <person name="Strepis N."/>
        </authorList>
    </citation>
    <scope>NUCLEOTIDE SEQUENCE [LARGE SCALE GENOMIC DNA]</scope>
</reference>
<keyword evidence="5 6" id="KW-0472">Membrane</keyword>
<dbReference type="InterPro" id="IPR051401">
    <property type="entry name" value="GtrA_CellWall_Glycosyl"/>
</dbReference>
<evidence type="ECO:0000256" key="3">
    <source>
        <dbReference type="ARBA" id="ARBA00022692"/>
    </source>
</evidence>
<feature type="domain" description="GtrA/DPMS transmembrane" evidence="7">
    <location>
        <begin position="17"/>
        <end position="134"/>
    </location>
</feature>
<evidence type="ECO:0000256" key="4">
    <source>
        <dbReference type="ARBA" id="ARBA00022989"/>
    </source>
</evidence>
<name>A0A1W1IDG8_9LACT</name>
<evidence type="ECO:0000256" key="6">
    <source>
        <dbReference type="SAM" id="Phobius"/>
    </source>
</evidence>
<dbReference type="GO" id="GO:0005886">
    <property type="term" value="C:plasma membrane"/>
    <property type="evidence" value="ECO:0007669"/>
    <property type="project" value="TreeGrafter"/>
</dbReference>
<organism evidence="8 9">
    <name type="scientific">Trichococcus pasteurii</name>
    <dbReference type="NCBI Taxonomy" id="43064"/>
    <lineage>
        <taxon>Bacteria</taxon>
        <taxon>Bacillati</taxon>
        <taxon>Bacillota</taxon>
        <taxon>Bacilli</taxon>
        <taxon>Lactobacillales</taxon>
        <taxon>Carnobacteriaceae</taxon>
        <taxon>Trichococcus</taxon>
    </lineage>
</organism>
<evidence type="ECO:0000313" key="9">
    <source>
        <dbReference type="Proteomes" id="UP000195985"/>
    </source>
</evidence>
<keyword evidence="9" id="KW-1185">Reference proteome</keyword>
<sequence>MEKLKNLYGKFEEVISYLIFGGLTTAVNIAVFFLCDTMLDMNYLIANAISIVVSIVFAFFTNKKYVFKTKTSTFKESFLEFMRFCTFRLLSAGFDMLSMWILVDGIHFDANVAKIATQFIVVVLNYAFSKWFIFKQRG</sequence>
<evidence type="ECO:0000256" key="5">
    <source>
        <dbReference type="ARBA" id="ARBA00023136"/>
    </source>
</evidence>
<evidence type="ECO:0000313" key="8">
    <source>
        <dbReference type="EMBL" id="SLM51074.1"/>
    </source>
</evidence>
<gene>
    <name evidence="8" type="ORF">TPAS_749</name>
</gene>
<protein>
    <recommendedName>
        <fullName evidence="7">GtrA/DPMS transmembrane domain-containing protein</fullName>
    </recommendedName>
</protein>
<dbReference type="InterPro" id="IPR007267">
    <property type="entry name" value="GtrA_DPMS_TM"/>
</dbReference>
<feature type="transmembrane region" description="Helical" evidence="6">
    <location>
        <begin position="14"/>
        <end position="35"/>
    </location>
</feature>
<keyword evidence="3 6" id="KW-0812">Transmembrane</keyword>
<evidence type="ECO:0000256" key="1">
    <source>
        <dbReference type="ARBA" id="ARBA00004141"/>
    </source>
</evidence>
<dbReference type="PANTHER" id="PTHR38459">
    <property type="entry name" value="PROPHAGE BACTOPRENOL-LINKED GLUCOSE TRANSLOCASE HOMOLOG"/>
    <property type="match status" value="1"/>
</dbReference>
<evidence type="ECO:0000256" key="2">
    <source>
        <dbReference type="ARBA" id="ARBA00009399"/>
    </source>
</evidence>
<feature type="transmembrane region" description="Helical" evidence="6">
    <location>
        <begin position="81"/>
        <end position="103"/>
    </location>
</feature>
<dbReference type="Pfam" id="PF04138">
    <property type="entry name" value="GtrA_DPMS_TM"/>
    <property type="match status" value="1"/>
</dbReference>
<proteinExistence type="inferred from homology"/>
<keyword evidence="4 6" id="KW-1133">Transmembrane helix</keyword>
<dbReference type="STRING" id="43064.SAMN04488086_11366"/>
<comment type="subcellular location">
    <subcellularLocation>
        <location evidence="1">Membrane</location>
        <topology evidence="1">Multi-pass membrane protein</topology>
    </subcellularLocation>
</comment>
<dbReference type="Proteomes" id="UP000195985">
    <property type="component" value="Unassembled WGS sequence"/>
</dbReference>
<feature type="transmembrane region" description="Helical" evidence="6">
    <location>
        <begin position="41"/>
        <end position="60"/>
    </location>
</feature>
<dbReference type="AlphaFoldDB" id="A0A1W1IDG8"/>
<dbReference type="GO" id="GO:0000271">
    <property type="term" value="P:polysaccharide biosynthetic process"/>
    <property type="evidence" value="ECO:0007669"/>
    <property type="project" value="InterPro"/>
</dbReference>
<accession>A0A1W1IDG8</accession>
<comment type="similarity">
    <text evidence="2">Belongs to the GtrA family.</text>
</comment>
<evidence type="ECO:0000259" key="7">
    <source>
        <dbReference type="Pfam" id="PF04138"/>
    </source>
</evidence>
<dbReference type="PANTHER" id="PTHR38459:SF5">
    <property type="entry name" value="CELL WALL TEICHOIC ACID GLYCOSYLATION PROTEIN GTCA"/>
    <property type="match status" value="1"/>
</dbReference>
<dbReference type="EMBL" id="FWEY01000002">
    <property type="protein sequence ID" value="SLM51074.1"/>
    <property type="molecule type" value="Genomic_DNA"/>
</dbReference>
<dbReference type="RefSeq" id="WP_086941947.1">
    <property type="nucleotide sequence ID" value="NZ_FONM01000013.1"/>
</dbReference>
<dbReference type="OrthoDB" id="361483at2"/>
<feature type="transmembrane region" description="Helical" evidence="6">
    <location>
        <begin position="115"/>
        <end position="134"/>
    </location>
</feature>